<dbReference type="GO" id="GO:0003676">
    <property type="term" value="F:nucleic acid binding"/>
    <property type="evidence" value="ECO:0007669"/>
    <property type="project" value="InterPro"/>
</dbReference>
<evidence type="ECO:0000259" key="1">
    <source>
        <dbReference type="Pfam" id="PF04059"/>
    </source>
</evidence>
<organism evidence="2">
    <name type="scientific">Alexandrium monilatum</name>
    <dbReference type="NCBI Taxonomy" id="311494"/>
    <lineage>
        <taxon>Eukaryota</taxon>
        <taxon>Sar</taxon>
        <taxon>Alveolata</taxon>
        <taxon>Dinophyceae</taxon>
        <taxon>Gonyaulacales</taxon>
        <taxon>Pyrocystaceae</taxon>
        <taxon>Alexandrium</taxon>
    </lineage>
</organism>
<dbReference type="InterPro" id="IPR012677">
    <property type="entry name" value="Nucleotide-bd_a/b_plait_sf"/>
</dbReference>
<dbReference type="InterPro" id="IPR007201">
    <property type="entry name" value="Mei2-like_Rrm_C"/>
</dbReference>
<dbReference type="Gene3D" id="3.30.70.330">
    <property type="match status" value="1"/>
</dbReference>
<protein>
    <recommendedName>
        <fullName evidence="1">Mei2-like C-terminal RNA recognition motif domain-containing protein</fullName>
    </recommendedName>
</protein>
<dbReference type="Pfam" id="PF04059">
    <property type="entry name" value="RRM_2"/>
    <property type="match status" value="1"/>
</dbReference>
<proteinExistence type="predicted"/>
<dbReference type="CDD" id="cd12277">
    <property type="entry name" value="RRM3_MEI2_EAR1_like"/>
    <property type="match status" value="1"/>
</dbReference>
<dbReference type="InterPro" id="IPR035979">
    <property type="entry name" value="RBD_domain_sf"/>
</dbReference>
<dbReference type="AlphaFoldDB" id="A0A7S4PT02"/>
<accession>A0A7S4PT02</accession>
<dbReference type="EMBL" id="HBNR01001698">
    <property type="protein sequence ID" value="CAE4561578.1"/>
    <property type="molecule type" value="Transcribed_RNA"/>
</dbReference>
<name>A0A7S4PT02_9DINO</name>
<feature type="domain" description="Mei2-like C-terminal RNA recognition motif" evidence="1">
    <location>
        <begin position="240"/>
        <end position="337"/>
    </location>
</feature>
<sequence>MPCASAMRAAKSPDEIELTPVLSGAQLGPQFSPDEPAKVHVAGVRGSYKAEDAREARRDVEKECLYLENAALREVLLQQQQQQRLNWLWQSPSEWERAGSPWAAQACWQPGTEVIFQGLKSAVDLNGHHAVVERWDEASGRWVVQLPTGEEKFAKPENLVAAYPPWPEFCAGMQPFAWQSYGDCFDPAQFAAGRSRKGSGALAGAKKAVSPASSFVSDTTARPMTSSFSSCGSWEGDETKTTVMMRNIPNDYTREMLLKLLDKEGFQGSYDLIYLPIDYHSKVGFGYAFINLVSHSEAERFRTHFTDFAKWDVVSQKVCEVCWSSVLQGVQAHIDRYRNSPVMHDAVRDEFKPMLFENGVRVPFPCPTKSVRAPRARRRDTK</sequence>
<evidence type="ECO:0000313" key="2">
    <source>
        <dbReference type="EMBL" id="CAE4561578.1"/>
    </source>
</evidence>
<reference evidence="2" key="1">
    <citation type="submission" date="2021-01" db="EMBL/GenBank/DDBJ databases">
        <authorList>
            <person name="Corre E."/>
            <person name="Pelletier E."/>
            <person name="Niang G."/>
            <person name="Scheremetjew M."/>
            <person name="Finn R."/>
            <person name="Kale V."/>
            <person name="Holt S."/>
            <person name="Cochrane G."/>
            <person name="Meng A."/>
            <person name="Brown T."/>
            <person name="Cohen L."/>
        </authorList>
    </citation>
    <scope>NUCLEOTIDE SEQUENCE</scope>
    <source>
        <strain evidence="2">CCMP3105</strain>
    </source>
</reference>
<gene>
    <name evidence="2" type="ORF">AMON00008_LOCUS1197</name>
</gene>
<dbReference type="SUPFAM" id="SSF54928">
    <property type="entry name" value="RNA-binding domain, RBD"/>
    <property type="match status" value="1"/>
</dbReference>